<dbReference type="PANTHER" id="PTHR43201">
    <property type="entry name" value="ACYL-COA SYNTHETASE"/>
    <property type="match status" value="1"/>
</dbReference>
<dbReference type="InterPro" id="IPR025110">
    <property type="entry name" value="AMP-bd_C"/>
</dbReference>
<dbReference type="InterPro" id="IPR042099">
    <property type="entry name" value="ANL_N_sf"/>
</dbReference>
<comment type="similarity">
    <text evidence="1">Belongs to the ATP-dependent AMP-binding enzyme family.</text>
</comment>
<dbReference type="GO" id="GO:0031956">
    <property type="term" value="F:medium-chain fatty acid-CoA ligase activity"/>
    <property type="evidence" value="ECO:0007669"/>
    <property type="project" value="TreeGrafter"/>
</dbReference>
<dbReference type="AlphaFoldDB" id="A0A486XVP5"/>
<dbReference type="SUPFAM" id="SSF56801">
    <property type="entry name" value="Acetyl-CoA synthetase-like"/>
    <property type="match status" value="1"/>
</dbReference>
<evidence type="ECO:0000259" key="4">
    <source>
        <dbReference type="Pfam" id="PF13193"/>
    </source>
</evidence>
<dbReference type="InterPro" id="IPR000873">
    <property type="entry name" value="AMP-dep_synth/lig_dom"/>
</dbReference>
<sequence>MTLLQHLEQANYQTPAIDGLQQCSFPRLLQAAKQLRGQHHSVKHQAIAISYTDIVSFCAALLAFDGWCSKLYLLPDNTVLLPAEVLPLSATYVQPSDSKATAQPSEQAATQWFMATSGTTGTPKWIAHSLDSLTRAVKLNAHSKALRWALCYQPTRFAGLQVVLQSLLSGSTLVDCSVGDAELRVSQMRDSKVNAISATPSLWRQLLMTGQLGALALTHLTLGGEIADQAILDTLAQQFPHARLLHIYASTEAGVGFAVADKMAGFPTDWLEHGHSSLCFKVDKQQHLWLKPPQKPDSSLADRLDNDGFLDTEDLVEVTAERVYFLGRASGVINVGGNKVHPEQVEHILLQHPAVLQARVYAKNSSVLGQLVVADVQAEMGCDIKALKLQLIQHCMQYLARYQVPTQLNFVETVATNASGKLSRKTKDMS</sequence>
<evidence type="ECO:0000259" key="3">
    <source>
        <dbReference type="Pfam" id="PF00501"/>
    </source>
</evidence>
<feature type="domain" description="AMP-dependent synthetase/ligase" evidence="3">
    <location>
        <begin position="99"/>
        <end position="259"/>
    </location>
</feature>
<dbReference type="CDD" id="cd04433">
    <property type="entry name" value="AFD_class_I"/>
    <property type="match status" value="1"/>
</dbReference>
<evidence type="ECO:0000313" key="5">
    <source>
        <dbReference type="EMBL" id="VHO06629.1"/>
    </source>
</evidence>
<accession>A0A486XVP5</accession>
<reference evidence="5" key="1">
    <citation type="submission" date="2019-04" db="EMBL/GenBank/DDBJ databases">
        <authorList>
            <person name="Brambilla D."/>
        </authorList>
    </citation>
    <scope>NUCLEOTIDE SEQUENCE</scope>
    <source>
        <strain evidence="5">BAL1</strain>
    </source>
</reference>
<dbReference type="PANTHER" id="PTHR43201:SF5">
    <property type="entry name" value="MEDIUM-CHAIN ACYL-COA LIGASE ACSF2, MITOCHONDRIAL"/>
    <property type="match status" value="1"/>
</dbReference>
<dbReference type="Pfam" id="PF00501">
    <property type="entry name" value="AMP-binding"/>
    <property type="match status" value="1"/>
</dbReference>
<gene>
    <name evidence="5" type="ORF">BAL341_3641</name>
</gene>
<dbReference type="Gene3D" id="3.40.50.12780">
    <property type="entry name" value="N-terminal domain of ligase-like"/>
    <property type="match status" value="1"/>
</dbReference>
<name>A0A486XVP5_9GAMM</name>
<dbReference type="Gene3D" id="3.30.300.30">
    <property type="match status" value="1"/>
</dbReference>
<dbReference type="GO" id="GO:0004467">
    <property type="term" value="F:long-chain fatty acid-CoA ligase activity"/>
    <property type="evidence" value="ECO:0007669"/>
    <property type="project" value="UniProtKB-EC"/>
</dbReference>
<protein>
    <submittedName>
        <fullName evidence="5">Long-chain-fatty-acid--CoA ligase</fullName>
        <ecNumber evidence="5">6.2.1.3</ecNumber>
    </submittedName>
</protein>
<evidence type="ECO:0000256" key="1">
    <source>
        <dbReference type="ARBA" id="ARBA00006432"/>
    </source>
</evidence>
<dbReference type="Pfam" id="PF13193">
    <property type="entry name" value="AMP-binding_C"/>
    <property type="match status" value="1"/>
</dbReference>
<organism evidence="5">
    <name type="scientific">Rheinheimera sp. BAL341</name>
    <dbReference type="NCBI Taxonomy" id="1708203"/>
    <lineage>
        <taxon>Bacteria</taxon>
        <taxon>Pseudomonadati</taxon>
        <taxon>Pseudomonadota</taxon>
        <taxon>Gammaproteobacteria</taxon>
        <taxon>Chromatiales</taxon>
        <taxon>Chromatiaceae</taxon>
        <taxon>Rheinheimera</taxon>
    </lineage>
</organism>
<dbReference type="EMBL" id="CAAJGR010000034">
    <property type="protein sequence ID" value="VHO06629.1"/>
    <property type="molecule type" value="Genomic_DNA"/>
</dbReference>
<keyword evidence="2 5" id="KW-0436">Ligase</keyword>
<dbReference type="InterPro" id="IPR020845">
    <property type="entry name" value="AMP-binding_CS"/>
</dbReference>
<evidence type="ECO:0000256" key="2">
    <source>
        <dbReference type="ARBA" id="ARBA00022598"/>
    </source>
</evidence>
<dbReference type="InterPro" id="IPR045851">
    <property type="entry name" value="AMP-bd_C_sf"/>
</dbReference>
<dbReference type="PROSITE" id="PS00455">
    <property type="entry name" value="AMP_BINDING"/>
    <property type="match status" value="1"/>
</dbReference>
<feature type="domain" description="AMP-binding enzyme C-terminal" evidence="4">
    <location>
        <begin position="344"/>
        <end position="421"/>
    </location>
</feature>
<dbReference type="EC" id="6.2.1.3" evidence="5"/>
<proteinExistence type="inferred from homology"/>